<dbReference type="InterPro" id="IPR036866">
    <property type="entry name" value="RibonucZ/Hydroxyglut_hydro"/>
</dbReference>
<dbReference type="PANTHER" id="PTHR46504:SF2">
    <property type="entry name" value="TRNASE Z TRZ1"/>
    <property type="match status" value="1"/>
</dbReference>
<dbReference type="Gene3D" id="3.60.15.10">
    <property type="entry name" value="Ribonuclease Z/Hydroxyacylglutathione hydrolase-like"/>
    <property type="match status" value="1"/>
</dbReference>
<comment type="caution">
    <text evidence="2">The sequence shown here is derived from an EMBL/GenBank/DDBJ whole genome shotgun (WGS) entry which is preliminary data.</text>
</comment>
<reference evidence="2" key="1">
    <citation type="submission" date="2021-05" db="EMBL/GenBank/DDBJ databases">
        <title>Energy efficiency and biological interactions define the core microbiome of deep oligotrophic groundwater.</title>
        <authorList>
            <person name="Mehrshad M."/>
            <person name="Lopez-Fernandez M."/>
            <person name="Bell E."/>
            <person name="Bernier-Latmani R."/>
            <person name="Bertilsson S."/>
            <person name="Dopson M."/>
        </authorList>
    </citation>
    <scope>NUCLEOTIDE SEQUENCE</scope>
    <source>
        <strain evidence="2">Modern_marine.mb.64</strain>
    </source>
</reference>
<dbReference type="AlphaFoldDB" id="A0A948RTV9"/>
<accession>A0A948RTV9</accession>
<dbReference type="EMBL" id="JAHJDP010000037">
    <property type="protein sequence ID" value="MBU2690795.1"/>
    <property type="molecule type" value="Genomic_DNA"/>
</dbReference>
<feature type="domain" description="Metallo-beta-lactamase" evidence="1">
    <location>
        <begin position="23"/>
        <end position="154"/>
    </location>
</feature>
<dbReference type="Proteomes" id="UP000777784">
    <property type="component" value="Unassembled WGS sequence"/>
</dbReference>
<evidence type="ECO:0000313" key="2">
    <source>
        <dbReference type="EMBL" id="MBU2690795.1"/>
    </source>
</evidence>
<dbReference type="Pfam" id="PF12706">
    <property type="entry name" value="Lactamase_B_2"/>
    <property type="match status" value="1"/>
</dbReference>
<sequence length="290" mass="33404">MKDNLIGYSKALYASWFYYRPARLLLDSGEGVIHHLKKRIFGIQKIFITHGHEDHIAGLPSMVNLRNLSNGPREAPLAIYYPKGDPWIAYLIDYLDKKQKDQLRYKLSWFPIEAGAEIPLEFTRRQVRVSAFKVEHAPDRTCLGYRIEEQRRRLRAAHDGLEPMEIKRLIADIGREKVLEDFWHPLLVYTGDTMPLPDTHDCVGAEILMIDSTFLDRIGMEGSGHSCIEANMELAVQANVKHLILTHLSGRYKETELLASINDSVKRFGRPPRLGYFFEEQYIELPALEG</sequence>
<dbReference type="InterPro" id="IPR001279">
    <property type="entry name" value="Metallo-B-lactamas"/>
</dbReference>
<dbReference type="SUPFAM" id="SSF56281">
    <property type="entry name" value="Metallo-hydrolase/oxidoreductase"/>
    <property type="match status" value="1"/>
</dbReference>
<name>A0A948RTV9_UNCEI</name>
<organism evidence="2 3">
    <name type="scientific">Eiseniibacteriota bacterium</name>
    <dbReference type="NCBI Taxonomy" id="2212470"/>
    <lineage>
        <taxon>Bacteria</taxon>
        <taxon>Candidatus Eiseniibacteriota</taxon>
    </lineage>
</organism>
<proteinExistence type="predicted"/>
<dbReference type="PANTHER" id="PTHR46504">
    <property type="entry name" value="TRNASE Z TRZ1"/>
    <property type="match status" value="1"/>
</dbReference>
<protein>
    <submittedName>
        <fullName evidence="2">MBL fold metallo-hydrolase</fullName>
    </submittedName>
</protein>
<evidence type="ECO:0000259" key="1">
    <source>
        <dbReference type="Pfam" id="PF12706"/>
    </source>
</evidence>
<evidence type="ECO:0000313" key="3">
    <source>
        <dbReference type="Proteomes" id="UP000777784"/>
    </source>
</evidence>
<gene>
    <name evidence="2" type="ORF">KJ970_07680</name>
</gene>